<comment type="cofactor">
    <cofactor evidence="8">
        <name>heme</name>
        <dbReference type="ChEBI" id="CHEBI:30413"/>
    </cofactor>
    <text evidence="8">Binds 2 heme groups.</text>
</comment>
<dbReference type="Gene3D" id="1.10.760.10">
    <property type="entry name" value="Cytochrome c-like domain"/>
    <property type="match status" value="2"/>
</dbReference>
<comment type="caution">
    <text evidence="11">The sequence shown here is derived from an EMBL/GenBank/DDBJ whole genome shotgun (WGS) entry which is preliminary data.</text>
</comment>
<comment type="PTM">
    <text evidence="8">Binds 2 heme groups per subunit.</text>
</comment>
<dbReference type="InterPro" id="IPR009056">
    <property type="entry name" value="Cyt_c-like_dom"/>
</dbReference>
<feature type="binding site" description="covalent" evidence="8">
    <location>
        <position position="81"/>
    </location>
    <ligand>
        <name>heme c</name>
        <dbReference type="ChEBI" id="CHEBI:61717"/>
        <label>1</label>
    </ligand>
</feature>
<evidence type="ECO:0000313" key="12">
    <source>
        <dbReference type="Proteomes" id="UP000236654"/>
    </source>
</evidence>
<evidence type="ECO:0000256" key="3">
    <source>
        <dbReference type="ARBA" id="ARBA00022723"/>
    </source>
</evidence>
<feature type="domain" description="Cytochrome c" evidence="10">
    <location>
        <begin position="193"/>
        <end position="320"/>
    </location>
</feature>
<accession>A0A2I0R6D1</accession>
<organism evidence="11 12">
    <name type="scientific">Brumimicrobium salinarum</name>
    <dbReference type="NCBI Taxonomy" id="2058658"/>
    <lineage>
        <taxon>Bacteria</taxon>
        <taxon>Pseudomonadati</taxon>
        <taxon>Bacteroidota</taxon>
        <taxon>Flavobacteriia</taxon>
        <taxon>Flavobacteriales</taxon>
        <taxon>Crocinitomicaceae</taxon>
        <taxon>Brumimicrobium</taxon>
    </lineage>
</organism>
<sequence>MKQILNIFAFILIGFFFFLSCKKDEVETYETYQPTPVNIDYPSNFPDMVIPDDNQPTEEAIALGRALYYDKILSKNQDKSCASCHDQTKAFTTFESNSLAHINLAWNYQYLWNGGVQGSLEDVMMFEVEDFFETNIQVVNNNATYKTLFKQAYGVTEITAKEIAYALAQFFRTLNSTDAKFDRFMRGEVNLTPEEWDGYDIFFTERGDCFHCHGTVLFHDNIFGNNGLDLDPDAGLYAITGDMNDFGKFKTPTLRNIELTAPYMHDGRFETLEEVIQFYSLGVVHESPNLSPLMKYSAYGGIQLSQQETNHLIAFLKTLTDQSFVTNPALSNPN</sequence>
<feature type="binding site" description="covalent" evidence="8">
    <location>
        <position position="84"/>
    </location>
    <ligand>
        <name>heme c</name>
        <dbReference type="ChEBI" id="CHEBI:61717"/>
        <label>1</label>
    </ligand>
</feature>
<name>A0A2I0R6D1_9FLAO</name>
<keyword evidence="12" id="KW-1185">Reference proteome</keyword>
<dbReference type="PANTHER" id="PTHR30600">
    <property type="entry name" value="CYTOCHROME C PEROXIDASE-RELATED"/>
    <property type="match status" value="1"/>
</dbReference>
<dbReference type="InterPro" id="IPR004852">
    <property type="entry name" value="Di-haem_cyt_c_peroxidsae"/>
</dbReference>
<keyword evidence="6" id="KW-0560">Oxidoreductase</keyword>
<keyword evidence="11" id="KW-0575">Peroxidase</keyword>
<dbReference type="PROSITE" id="PS51257">
    <property type="entry name" value="PROKAR_LIPOPROTEIN"/>
    <property type="match status" value="1"/>
</dbReference>
<evidence type="ECO:0000313" key="11">
    <source>
        <dbReference type="EMBL" id="PKR82141.1"/>
    </source>
</evidence>
<dbReference type="GO" id="GO:0042597">
    <property type="term" value="C:periplasmic space"/>
    <property type="evidence" value="ECO:0007669"/>
    <property type="project" value="UniProtKB-SubCell"/>
</dbReference>
<dbReference type="GO" id="GO:0046872">
    <property type="term" value="F:metal ion binding"/>
    <property type="evidence" value="ECO:0007669"/>
    <property type="project" value="UniProtKB-KW"/>
</dbReference>
<evidence type="ECO:0000256" key="2">
    <source>
        <dbReference type="ARBA" id="ARBA00022617"/>
    </source>
</evidence>
<dbReference type="SUPFAM" id="SSF46626">
    <property type="entry name" value="Cytochrome c"/>
    <property type="match status" value="2"/>
</dbReference>
<evidence type="ECO:0000259" key="10">
    <source>
        <dbReference type="PROSITE" id="PS51007"/>
    </source>
</evidence>
<evidence type="ECO:0000256" key="6">
    <source>
        <dbReference type="ARBA" id="ARBA00023002"/>
    </source>
</evidence>
<comment type="subcellular location">
    <subcellularLocation>
        <location evidence="1">Periplasm</location>
    </subcellularLocation>
</comment>
<evidence type="ECO:0000256" key="8">
    <source>
        <dbReference type="PIRSR" id="PIRSR000294-1"/>
    </source>
</evidence>
<evidence type="ECO:0000256" key="5">
    <source>
        <dbReference type="ARBA" id="ARBA00022764"/>
    </source>
</evidence>
<protein>
    <submittedName>
        <fullName evidence="11">Cytochrome-c peroxidase</fullName>
    </submittedName>
</protein>
<dbReference type="InterPro" id="IPR051395">
    <property type="entry name" value="Cytochrome_c_Peroxidase/MauG"/>
</dbReference>
<keyword evidence="7 9" id="KW-0408">Iron</keyword>
<dbReference type="Proteomes" id="UP000236654">
    <property type="component" value="Unassembled WGS sequence"/>
</dbReference>
<dbReference type="PROSITE" id="PS51007">
    <property type="entry name" value="CYTC"/>
    <property type="match status" value="1"/>
</dbReference>
<dbReference type="GO" id="GO:0009055">
    <property type="term" value="F:electron transfer activity"/>
    <property type="evidence" value="ECO:0007669"/>
    <property type="project" value="InterPro"/>
</dbReference>
<dbReference type="OrthoDB" id="9805202at2"/>
<dbReference type="RefSeq" id="WP_101333286.1">
    <property type="nucleotide sequence ID" value="NZ_PJNI01000001.1"/>
</dbReference>
<dbReference type="EMBL" id="PJNI01000001">
    <property type="protein sequence ID" value="PKR82141.1"/>
    <property type="molecule type" value="Genomic_DNA"/>
</dbReference>
<keyword evidence="5" id="KW-0574">Periplasm</keyword>
<evidence type="ECO:0000256" key="7">
    <source>
        <dbReference type="ARBA" id="ARBA00023004"/>
    </source>
</evidence>
<keyword evidence="4" id="KW-0732">Signal</keyword>
<dbReference type="PIRSF" id="PIRSF000294">
    <property type="entry name" value="Cytochrome-c_peroxidase"/>
    <property type="match status" value="1"/>
</dbReference>
<feature type="binding site" description="axial binding residue" evidence="9">
    <location>
        <position position="213"/>
    </location>
    <ligand>
        <name>heme c</name>
        <dbReference type="ChEBI" id="CHEBI:61717"/>
        <label>2</label>
    </ligand>
    <ligandPart>
        <name>Fe</name>
        <dbReference type="ChEBI" id="CHEBI:18248"/>
    </ligandPart>
</feature>
<proteinExistence type="predicted"/>
<evidence type="ECO:0000256" key="1">
    <source>
        <dbReference type="ARBA" id="ARBA00004418"/>
    </source>
</evidence>
<dbReference type="Pfam" id="PF03150">
    <property type="entry name" value="CCP_MauG"/>
    <property type="match status" value="1"/>
</dbReference>
<dbReference type="GO" id="GO:0020037">
    <property type="term" value="F:heme binding"/>
    <property type="evidence" value="ECO:0007669"/>
    <property type="project" value="InterPro"/>
</dbReference>
<feature type="binding site" description="covalent" evidence="8">
    <location>
        <position position="209"/>
    </location>
    <ligand>
        <name>heme c</name>
        <dbReference type="ChEBI" id="CHEBI:61717"/>
        <label>2</label>
    </ligand>
</feature>
<feature type="binding site" description="axial binding residue" evidence="9">
    <location>
        <position position="85"/>
    </location>
    <ligand>
        <name>heme c</name>
        <dbReference type="ChEBI" id="CHEBI:61717"/>
        <label>1</label>
    </ligand>
    <ligandPart>
        <name>Fe</name>
        <dbReference type="ChEBI" id="CHEBI:18248"/>
    </ligandPart>
</feature>
<evidence type="ECO:0000256" key="4">
    <source>
        <dbReference type="ARBA" id="ARBA00022729"/>
    </source>
</evidence>
<keyword evidence="2 8" id="KW-0349">Heme</keyword>
<gene>
    <name evidence="11" type="ORF">CW751_02035</name>
</gene>
<evidence type="ECO:0000256" key="9">
    <source>
        <dbReference type="PIRSR" id="PIRSR000294-2"/>
    </source>
</evidence>
<dbReference type="InterPro" id="IPR026259">
    <property type="entry name" value="MauG/Cytc_peroxidase"/>
</dbReference>
<dbReference type="GO" id="GO:0004130">
    <property type="term" value="F:cytochrome-c peroxidase activity"/>
    <property type="evidence" value="ECO:0007669"/>
    <property type="project" value="TreeGrafter"/>
</dbReference>
<dbReference type="InterPro" id="IPR036909">
    <property type="entry name" value="Cyt_c-like_dom_sf"/>
</dbReference>
<reference evidence="11 12" key="1">
    <citation type="submission" date="2017-12" db="EMBL/GenBank/DDBJ databases">
        <title>The draft genome sequence of Brumimicrobium saltpan LHR20.</title>
        <authorList>
            <person name="Do Z.-J."/>
            <person name="Luo H.-R."/>
        </authorList>
    </citation>
    <scope>NUCLEOTIDE SEQUENCE [LARGE SCALE GENOMIC DNA]</scope>
    <source>
        <strain evidence="11 12">LHR20</strain>
    </source>
</reference>
<keyword evidence="3 9" id="KW-0479">Metal-binding</keyword>
<dbReference type="AlphaFoldDB" id="A0A2I0R6D1"/>
<feature type="binding site" description="covalent" evidence="8">
    <location>
        <position position="212"/>
    </location>
    <ligand>
        <name>heme c</name>
        <dbReference type="ChEBI" id="CHEBI:61717"/>
        <label>2</label>
    </ligand>
</feature>
<feature type="binding site" description="axial binding residue" evidence="9">
    <location>
        <position position="101"/>
    </location>
    <ligand>
        <name>heme c</name>
        <dbReference type="ChEBI" id="CHEBI:61717"/>
        <label>1</label>
    </ligand>
    <ligandPart>
        <name>Fe</name>
        <dbReference type="ChEBI" id="CHEBI:18248"/>
    </ligandPart>
</feature>